<accession>A0ABW7F112</accession>
<protein>
    <recommendedName>
        <fullName evidence="4">Lipoprotein</fullName>
    </recommendedName>
</protein>
<reference evidence="2 3" key="1">
    <citation type="submission" date="2024-08" db="EMBL/GenBank/DDBJ databases">
        <authorList>
            <person name="Lu H."/>
        </authorList>
    </citation>
    <scope>NUCLEOTIDE SEQUENCE [LARGE SCALE GENOMIC DNA]</scope>
    <source>
        <strain evidence="2 3">LYH14W</strain>
    </source>
</reference>
<evidence type="ECO:0000256" key="1">
    <source>
        <dbReference type="SAM" id="SignalP"/>
    </source>
</evidence>
<proteinExistence type="predicted"/>
<sequence>MRAGLTAVGLALLLGGCTSFEPATPPDYTGPTANVADQAVQVSGQLLHVFEMTQVDGRRLSSTSMAVVRANQGRGFAVAPVALTNELPLRPARVRLQAATQYAAPILALTNPTCRAEGDVAFTPEAGKGYRVAGRITAEACEAWIEDLATQQPVTEKVSGKGTKG</sequence>
<organism evidence="2 3">
    <name type="scientific">Pelomonas parva</name>
    <dbReference type="NCBI Taxonomy" id="3299032"/>
    <lineage>
        <taxon>Bacteria</taxon>
        <taxon>Pseudomonadati</taxon>
        <taxon>Pseudomonadota</taxon>
        <taxon>Betaproteobacteria</taxon>
        <taxon>Burkholderiales</taxon>
        <taxon>Sphaerotilaceae</taxon>
        <taxon>Roseateles</taxon>
    </lineage>
</organism>
<dbReference type="Proteomes" id="UP001606210">
    <property type="component" value="Unassembled WGS sequence"/>
</dbReference>
<dbReference type="PROSITE" id="PS51257">
    <property type="entry name" value="PROKAR_LIPOPROTEIN"/>
    <property type="match status" value="1"/>
</dbReference>
<keyword evidence="3" id="KW-1185">Reference proteome</keyword>
<evidence type="ECO:0000313" key="2">
    <source>
        <dbReference type="EMBL" id="MFG6430205.1"/>
    </source>
</evidence>
<evidence type="ECO:0008006" key="4">
    <source>
        <dbReference type="Google" id="ProtNLM"/>
    </source>
</evidence>
<name>A0ABW7F112_9BURK</name>
<keyword evidence="1" id="KW-0732">Signal</keyword>
<evidence type="ECO:0000313" key="3">
    <source>
        <dbReference type="Proteomes" id="UP001606210"/>
    </source>
</evidence>
<feature type="chain" id="PRO_5046441491" description="Lipoprotein" evidence="1">
    <location>
        <begin position="24"/>
        <end position="165"/>
    </location>
</feature>
<feature type="signal peptide" evidence="1">
    <location>
        <begin position="1"/>
        <end position="23"/>
    </location>
</feature>
<dbReference type="RefSeq" id="WP_394478288.1">
    <property type="nucleotide sequence ID" value="NZ_JBIGHV010000003.1"/>
</dbReference>
<gene>
    <name evidence="2" type="ORF">ACG00Y_09795</name>
</gene>
<comment type="caution">
    <text evidence="2">The sequence shown here is derived from an EMBL/GenBank/DDBJ whole genome shotgun (WGS) entry which is preliminary data.</text>
</comment>
<dbReference type="EMBL" id="JBIGHV010000003">
    <property type="protein sequence ID" value="MFG6430205.1"/>
    <property type="molecule type" value="Genomic_DNA"/>
</dbReference>